<dbReference type="Proteomes" id="UP001060164">
    <property type="component" value="Chromosome"/>
</dbReference>
<gene>
    <name evidence="2" type="ORF">NQ502_19300</name>
</gene>
<keyword evidence="3" id="KW-1185">Reference proteome</keyword>
<reference evidence="2" key="1">
    <citation type="journal article" date="2022" name="Cell">
        <title>Design, construction, and in vivo augmentation of a complex gut microbiome.</title>
        <authorList>
            <person name="Cheng A.G."/>
            <person name="Ho P.Y."/>
            <person name="Aranda-Diaz A."/>
            <person name="Jain S."/>
            <person name="Yu F.B."/>
            <person name="Meng X."/>
            <person name="Wang M."/>
            <person name="Iakiviak M."/>
            <person name="Nagashima K."/>
            <person name="Zhao A."/>
            <person name="Murugkar P."/>
            <person name="Patil A."/>
            <person name="Atabakhsh K."/>
            <person name="Weakley A."/>
            <person name="Yan J."/>
            <person name="Brumbaugh A.R."/>
            <person name="Higginbottom S."/>
            <person name="Dimas A."/>
            <person name="Shiver A.L."/>
            <person name="Deutschbauer A."/>
            <person name="Neff N."/>
            <person name="Sonnenburg J.L."/>
            <person name="Huang K.C."/>
            <person name="Fischbach M.A."/>
        </authorList>
    </citation>
    <scope>NUCLEOTIDE SEQUENCE</scope>
    <source>
        <strain evidence="2">DSM 19829</strain>
    </source>
</reference>
<organism evidence="2 3">
    <name type="scientific">Ruminococcus gauvreauii</name>
    <dbReference type="NCBI Taxonomy" id="438033"/>
    <lineage>
        <taxon>Bacteria</taxon>
        <taxon>Bacillati</taxon>
        <taxon>Bacillota</taxon>
        <taxon>Clostridia</taxon>
        <taxon>Eubacteriales</taxon>
        <taxon>Oscillospiraceae</taxon>
        <taxon>Ruminococcus</taxon>
    </lineage>
</organism>
<dbReference type="InterPro" id="IPR019635">
    <property type="entry name" value="DUF2500"/>
</dbReference>
<evidence type="ECO:0000256" key="1">
    <source>
        <dbReference type="SAM" id="Phobius"/>
    </source>
</evidence>
<evidence type="ECO:0000313" key="2">
    <source>
        <dbReference type="EMBL" id="UWP59476.1"/>
    </source>
</evidence>
<keyword evidence="1" id="KW-0812">Transmembrane</keyword>
<evidence type="ECO:0000313" key="3">
    <source>
        <dbReference type="Proteomes" id="UP001060164"/>
    </source>
</evidence>
<dbReference type="EMBL" id="CP102290">
    <property type="protein sequence ID" value="UWP59476.1"/>
    <property type="molecule type" value="Genomic_DNA"/>
</dbReference>
<name>A0ABY5VH28_9FIRM</name>
<sequence length="126" mass="14018">MFMGGFEMMFSLVFVVVAGVIIFIVVKSVSEWHQNNNSPQLTVEAVIVSKRTDTTHHQQANGGDSSGAHGYTMITDTTYYVTFQVGDSRDRMEFHVTGREYGLLAEGDHGKLTFQGTRYLGFERAG</sequence>
<keyword evidence="1" id="KW-1133">Transmembrane helix</keyword>
<dbReference type="Pfam" id="PF10694">
    <property type="entry name" value="DUF2500"/>
    <property type="match status" value="1"/>
</dbReference>
<dbReference type="RefSeq" id="WP_044983053.1">
    <property type="nucleotide sequence ID" value="NZ_CABLBR010000005.1"/>
</dbReference>
<protein>
    <submittedName>
        <fullName evidence="2">DUF2500 domain-containing protein</fullName>
    </submittedName>
</protein>
<accession>A0ABY5VH28</accession>
<dbReference type="Gene3D" id="2.40.50.660">
    <property type="match status" value="1"/>
</dbReference>
<keyword evidence="1" id="KW-0472">Membrane</keyword>
<feature type="transmembrane region" description="Helical" evidence="1">
    <location>
        <begin position="6"/>
        <end position="26"/>
    </location>
</feature>
<proteinExistence type="predicted"/>